<evidence type="ECO:0000256" key="11">
    <source>
        <dbReference type="RuleBase" id="RU368036"/>
    </source>
</evidence>
<keyword evidence="6 11" id="KW-0865">Zymogen</keyword>
<dbReference type="UniPathway" id="UPA00204"/>
<accession>A0A2M9CX89</accession>
<comment type="caution">
    <text evidence="13">The sequence shown here is derived from an EMBL/GenBank/DDBJ whole genome shotgun (WGS) entry which is preliminary data.</text>
</comment>
<evidence type="ECO:0000313" key="14">
    <source>
        <dbReference type="Proteomes" id="UP000230000"/>
    </source>
</evidence>
<comment type="catalytic activity">
    <reaction evidence="1 11">
        <text>an S-substituted glutathione + H2O = an S-substituted L-cysteinylglycine + L-glutamate</text>
        <dbReference type="Rhea" id="RHEA:59468"/>
        <dbReference type="ChEBI" id="CHEBI:15377"/>
        <dbReference type="ChEBI" id="CHEBI:29985"/>
        <dbReference type="ChEBI" id="CHEBI:90779"/>
        <dbReference type="ChEBI" id="CHEBI:143103"/>
        <dbReference type="EC" id="3.4.19.13"/>
    </reaction>
</comment>
<feature type="signal peptide" evidence="12">
    <location>
        <begin position="1"/>
        <end position="34"/>
    </location>
</feature>
<feature type="binding site" evidence="10">
    <location>
        <begin position="417"/>
        <end position="419"/>
    </location>
    <ligand>
        <name>L-glutamate</name>
        <dbReference type="ChEBI" id="CHEBI:29985"/>
    </ligand>
</feature>
<dbReference type="SUPFAM" id="SSF56235">
    <property type="entry name" value="N-terminal nucleophile aminohydrolases (Ntn hydrolases)"/>
    <property type="match status" value="1"/>
</dbReference>
<sequence>MNGLMMNNNTKSYPFPIRFCVTTLLCAALGTTYAQTRPAPEEQTIQPYHYTIQKDTQVAHACVVSAHPLASEVGRWVLQQGGNAVDAAVAMQLALAVVYPAAGNIGGGGFMVIHLNSGTNTVFDYREEAPGKATRNMFLDSLGNPDSRLSLYGALSAGIPGTVAGLWQAWKKYGHLPWRMLVQPAVDLARQGFCITATEARWLNESRKDFLQYNQRPVAFVKSMPWKAGDTLRQPELAETLIQIRDHGRKGFYAGRVARQIVQTMQHHHGLITLRDLRQYRAFERQPVIFDYKGYTIVSVPPPSAGGIMLQQLLGMVSFYPLAQWGYGSPQATQLMIEAERRSYADRARYLGDPDFVHIPVSQLTSMDYLRQRISSYTPGKASRSEDIQSGHFTESEETTHLCVLDAEGNAVSVTYTLNNLYGSKLVVEGAGFLLNDEMDDFSAKPGSPNLYGLTGGEANAIAPHKRMLSSMTPTIVLKNEKPYLITGTPGGSTIITSVFQTIVNILDFHLSPHEAVNNPKFHHQWLPDVVYVEKGFPDSLAQALQAMGYRLVEREAIGRTELIVHPEGEPIIGVGDHRGDDSSAGY</sequence>
<dbReference type="Gene3D" id="1.10.246.130">
    <property type="match status" value="1"/>
</dbReference>
<keyword evidence="7 11" id="KW-0012">Acyltransferase</keyword>
<dbReference type="InterPro" id="IPR029055">
    <property type="entry name" value="Ntn_hydrolases_N"/>
</dbReference>
<dbReference type="PANTHER" id="PTHR43199">
    <property type="entry name" value="GLUTATHIONE HYDROLASE"/>
    <property type="match status" value="1"/>
</dbReference>
<gene>
    <name evidence="13" type="ORF">BXY57_2124</name>
</gene>
<evidence type="ECO:0000256" key="12">
    <source>
        <dbReference type="SAM" id="SignalP"/>
    </source>
</evidence>
<evidence type="ECO:0000256" key="8">
    <source>
        <dbReference type="ARBA" id="ARBA00047417"/>
    </source>
</evidence>
<keyword evidence="4 11" id="KW-0808">Transferase</keyword>
<comment type="subunit">
    <text evidence="11">This enzyme consists of two polypeptide chains, which are synthesized in precursor form from a single polypeptide.</text>
</comment>
<dbReference type="GO" id="GO:0036374">
    <property type="term" value="F:glutathione hydrolase activity"/>
    <property type="evidence" value="ECO:0007669"/>
    <property type="project" value="UniProtKB-UniRule"/>
</dbReference>
<feature type="binding site" evidence="10">
    <location>
        <position position="492"/>
    </location>
    <ligand>
        <name>L-glutamate</name>
        <dbReference type="ChEBI" id="CHEBI:29985"/>
    </ligand>
</feature>
<feature type="binding site" evidence="10">
    <location>
        <position position="441"/>
    </location>
    <ligand>
        <name>L-glutamate</name>
        <dbReference type="ChEBI" id="CHEBI:29985"/>
    </ligand>
</feature>
<dbReference type="PANTHER" id="PTHR43199:SF1">
    <property type="entry name" value="GLUTATHIONE HYDROLASE PROENZYME"/>
    <property type="match status" value="1"/>
</dbReference>
<dbReference type="InterPro" id="IPR051792">
    <property type="entry name" value="GGT_bact"/>
</dbReference>
<comment type="pathway">
    <text evidence="11">Sulfur metabolism; glutathione metabolism.</text>
</comment>
<dbReference type="GO" id="GO:0006750">
    <property type="term" value="P:glutathione biosynthetic process"/>
    <property type="evidence" value="ECO:0007669"/>
    <property type="project" value="UniProtKB-KW"/>
</dbReference>
<keyword evidence="5 11" id="KW-0378">Hydrolase</keyword>
<feature type="binding site" evidence="10">
    <location>
        <begin position="470"/>
        <end position="471"/>
    </location>
    <ligand>
        <name>L-glutamate</name>
        <dbReference type="ChEBI" id="CHEBI:29985"/>
    </ligand>
</feature>
<evidence type="ECO:0000256" key="4">
    <source>
        <dbReference type="ARBA" id="ARBA00022679"/>
    </source>
</evidence>
<feature type="active site" description="Nucleophile" evidence="9">
    <location>
        <position position="399"/>
    </location>
</feature>
<reference evidence="13 14" key="1">
    <citation type="submission" date="2017-11" db="EMBL/GenBank/DDBJ databases">
        <title>Genomic Encyclopedia of Archaeal and Bacterial Type Strains, Phase II (KMG-II): From Individual Species to Whole Genera.</title>
        <authorList>
            <person name="Goeker M."/>
        </authorList>
    </citation>
    <scope>NUCLEOTIDE SEQUENCE [LARGE SCALE GENOMIC DNA]</scope>
    <source>
        <strain evidence="13 14">DSM 27268</strain>
    </source>
</reference>
<dbReference type="NCBIfam" id="TIGR00066">
    <property type="entry name" value="g_glut_trans"/>
    <property type="match status" value="1"/>
</dbReference>
<proteinExistence type="inferred from homology"/>
<dbReference type="EMBL" id="PGFG01000001">
    <property type="protein sequence ID" value="PJJ76499.1"/>
    <property type="molecule type" value="Genomic_DNA"/>
</dbReference>
<evidence type="ECO:0000256" key="5">
    <source>
        <dbReference type="ARBA" id="ARBA00022801"/>
    </source>
</evidence>
<dbReference type="GO" id="GO:0103068">
    <property type="term" value="F:leukotriene C4 gamma-glutamyl transferase activity"/>
    <property type="evidence" value="ECO:0007669"/>
    <property type="project" value="UniProtKB-EC"/>
</dbReference>
<evidence type="ECO:0000256" key="1">
    <source>
        <dbReference type="ARBA" id="ARBA00001049"/>
    </source>
</evidence>
<dbReference type="EC" id="3.4.19.13" evidence="11"/>
<keyword evidence="12" id="KW-0732">Signal</keyword>
<dbReference type="Proteomes" id="UP000230000">
    <property type="component" value="Unassembled WGS sequence"/>
</dbReference>
<feature type="binding site" evidence="10">
    <location>
        <position position="126"/>
    </location>
    <ligand>
        <name>L-glutamate</name>
        <dbReference type="ChEBI" id="CHEBI:29985"/>
    </ligand>
</feature>
<comment type="PTM">
    <text evidence="11">Cleaved by autocatalysis into a large and a small subunit.</text>
</comment>
<dbReference type="PRINTS" id="PR01210">
    <property type="entry name" value="GGTRANSPTASE"/>
</dbReference>
<dbReference type="GO" id="GO:0006751">
    <property type="term" value="P:glutathione catabolic process"/>
    <property type="evidence" value="ECO:0007669"/>
    <property type="project" value="UniProtKB-UniRule"/>
</dbReference>
<evidence type="ECO:0000313" key="13">
    <source>
        <dbReference type="EMBL" id="PJJ76499.1"/>
    </source>
</evidence>
<dbReference type="InterPro" id="IPR000101">
    <property type="entry name" value="GGT_peptidase"/>
</dbReference>
<dbReference type="Pfam" id="PF01019">
    <property type="entry name" value="G_glu_transpept"/>
    <property type="match status" value="1"/>
</dbReference>
<organism evidence="13 14">
    <name type="scientific">Thermoflavifilum aggregans</name>
    <dbReference type="NCBI Taxonomy" id="454188"/>
    <lineage>
        <taxon>Bacteria</taxon>
        <taxon>Pseudomonadati</taxon>
        <taxon>Bacteroidota</taxon>
        <taxon>Chitinophagia</taxon>
        <taxon>Chitinophagales</taxon>
        <taxon>Chitinophagaceae</taxon>
        <taxon>Thermoflavifilum</taxon>
    </lineage>
</organism>
<comment type="catalytic activity">
    <reaction evidence="2 11">
        <text>glutathione + H2O = L-cysteinylglycine + L-glutamate</text>
        <dbReference type="Rhea" id="RHEA:28807"/>
        <dbReference type="ChEBI" id="CHEBI:15377"/>
        <dbReference type="ChEBI" id="CHEBI:29985"/>
        <dbReference type="ChEBI" id="CHEBI:57925"/>
        <dbReference type="ChEBI" id="CHEBI:61694"/>
        <dbReference type="EC" id="3.4.19.13"/>
    </reaction>
</comment>
<evidence type="ECO:0000256" key="3">
    <source>
        <dbReference type="ARBA" id="ARBA00009381"/>
    </source>
</evidence>
<name>A0A2M9CX89_9BACT</name>
<feature type="chain" id="PRO_5014683207" description="Glutathione hydrolase proenzyme" evidence="12">
    <location>
        <begin position="35"/>
        <end position="587"/>
    </location>
</feature>
<keyword evidence="14" id="KW-1185">Reference proteome</keyword>
<dbReference type="AlphaFoldDB" id="A0A2M9CX89"/>
<dbReference type="RefSeq" id="WP_245860737.1">
    <property type="nucleotide sequence ID" value="NZ_PGFG01000001.1"/>
</dbReference>
<evidence type="ECO:0000256" key="10">
    <source>
        <dbReference type="PIRSR" id="PIRSR600101-2"/>
    </source>
</evidence>
<evidence type="ECO:0000256" key="7">
    <source>
        <dbReference type="ARBA" id="ARBA00023315"/>
    </source>
</evidence>
<dbReference type="InterPro" id="IPR043137">
    <property type="entry name" value="GGT_ssub_C"/>
</dbReference>
<keyword evidence="11" id="KW-0317">Glutathione biosynthesis</keyword>
<evidence type="ECO:0000256" key="6">
    <source>
        <dbReference type="ARBA" id="ARBA00023145"/>
    </source>
</evidence>
<evidence type="ECO:0000256" key="2">
    <source>
        <dbReference type="ARBA" id="ARBA00001089"/>
    </source>
</evidence>
<dbReference type="EC" id="2.3.2.2" evidence="11"/>
<dbReference type="InterPro" id="IPR043138">
    <property type="entry name" value="GGT_lsub"/>
</dbReference>
<evidence type="ECO:0000256" key="9">
    <source>
        <dbReference type="PIRSR" id="PIRSR600101-1"/>
    </source>
</evidence>
<comment type="similarity">
    <text evidence="3 11">Belongs to the gamma-glutamyltransferase family.</text>
</comment>
<dbReference type="Gene3D" id="3.60.20.40">
    <property type="match status" value="1"/>
</dbReference>
<comment type="catalytic activity">
    <reaction evidence="8 11">
        <text>an N-terminal (5-L-glutamyl)-[peptide] + an alpha-amino acid = 5-L-glutamyl amino acid + an N-terminal L-alpha-aminoacyl-[peptide]</text>
        <dbReference type="Rhea" id="RHEA:23904"/>
        <dbReference type="Rhea" id="RHEA-COMP:9780"/>
        <dbReference type="Rhea" id="RHEA-COMP:9795"/>
        <dbReference type="ChEBI" id="CHEBI:77644"/>
        <dbReference type="ChEBI" id="CHEBI:78597"/>
        <dbReference type="ChEBI" id="CHEBI:78599"/>
        <dbReference type="ChEBI" id="CHEBI:78608"/>
        <dbReference type="EC" id="2.3.2.2"/>
    </reaction>
</comment>
<protein>
    <recommendedName>
        <fullName evidence="11">Glutathione hydrolase proenzyme</fullName>
        <ecNumber evidence="11">2.3.2.2</ecNumber>
        <ecNumber evidence="11">3.4.19.13</ecNumber>
    </recommendedName>
    <component>
        <recommendedName>
            <fullName evidence="11">Glutathione hydrolase large chain</fullName>
        </recommendedName>
    </component>
    <component>
        <recommendedName>
            <fullName evidence="11">Glutathione hydrolase small chain</fullName>
        </recommendedName>
    </component>
</protein>